<keyword evidence="1" id="KW-0812">Transmembrane</keyword>
<reference evidence="3" key="1">
    <citation type="submission" date="2016-09" db="EMBL/GenBank/DDBJ databases">
        <authorList>
            <person name="Capua I."/>
            <person name="De Benedictis P."/>
            <person name="Joannis T."/>
            <person name="Lombin L.H."/>
            <person name="Cattoli G."/>
        </authorList>
    </citation>
    <scope>NUCLEOTIDE SEQUENCE</scope>
    <source>
        <strain evidence="3">B9</strain>
    </source>
</reference>
<name>A0A1K0IJM2_CUPNE</name>
<sequence length="116" mass="11882">MFRFNPQPGMPLNAARTRSQHTALLLGAAMLLCAQSAFAADLGMFSGLTNMICSIQALVSGPILFVIGVMVIILGAIGIANSESTIVKVVMTAIVGIGLAAAAIPAAKTMGLTQYC</sequence>
<evidence type="ECO:0000313" key="3">
    <source>
        <dbReference type="EMBL" id="SCU77680.1"/>
    </source>
</evidence>
<protein>
    <submittedName>
        <fullName evidence="3">Prepilin (Modular protein)</fullName>
    </submittedName>
</protein>
<evidence type="ECO:0000256" key="1">
    <source>
        <dbReference type="SAM" id="Phobius"/>
    </source>
</evidence>
<gene>
    <name evidence="3" type="ORF">CNECB9_3760063</name>
</gene>
<keyword evidence="1" id="KW-1133">Transmembrane helix</keyword>
<dbReference type="Pfam" id="PF04956">
    <property type="entry name" value="TrbC"/>
    <property type="match status" value="1"/>
</dbReference>
<proteinExistence type="predicted"/>
<feature type="transmembrane region" description="Helical" evidence="1">
    <location>
        <begin position="55"/>
        <end position="79"/>
    </location>
</feature>
<keyword evidence="1" id="KW-0472">Membrane</keyword>
<keyword evidence="2" id="KW-0732">Signal</keyword>
<dbReference type="AlphaFoldDB" id="A0A1K0IJM2"/>
<dbReference type="EMBL" id="FMSH01000308">
    <property type="protein sequence ID" value="SCU77680.1"/>
    <property type="molecule type" value="Genomic_DNA"/>
</dbReference>
<evidence type="ECO:0000256" key="2">
    <source>
        <dbReference type="SAM" id="SignalP"/>
    </source>
</evidence>
<feature type="transmembrane region" description="Helical" evidence="1">
    <location>
        <begin position="86"/>
        <end position="107"/>
    </location>
</feature>
<feature type="signal peptide" evidence="2">
    <location>
        <begin position="1"/>
        <end position="39"/>
    </location>
</feature>
<organism evidence="3">
    <name type="scientific">Cupriavidus necator</name>
    <name type="common">Alcaligenes eutrophus</name>
    <name type="synonym">Ralstonia eutropha</name>
    <dbReference type="NCBI Taxonomy" id="106590"/>
    <lineage>
        <taxon>Bacteria</taxon>
        <taxon>Pseudomonadati</taxon>
        <taxon>Pseudomonadota</taxon>
        <taxon>Betaproteobacteria</taxon>
        <taxon>Burkholderiales</taxon>
        <taxon>Burkholderiaceae</taxon>
        <taxon>Cupriavidus</taxon>
    </lineage>
</organism>
<feature type="chain" id="PRO_5012972987" evidence="2">
    <location>
        <begin position="40"/>
        <end position="116"/>
    </location>
</feature>
<accession>A0A1K0IJM2</accession>
<dbReference type="InterPro" id="IPR007039">
    <property type="entry name" value="TrbC/VirB2"/>
</dbReference>